<dbReference type="PROSITE" id="PS50041">
    <property type="entry name" value="C_TYPE_LECTIN_2"/>
    <property type="match status" value="2"/>
</dbReference>
<dbReference type="PANTHER" id="PTHR45784:SF3">
    <property type="entry name" value="C-TYPE LECTIN DOMAIN FAMILY 4 MEMBER K-LIKE-RELATED"/>
    <property type="match status" value="1"/>
</dbReference>
<dbReference type="InterPro" id="IPR001304">
    <property type="entry name" value="C-type_lectin-like"/>
</dbReference>
<name>A0A9D3P9A1_MEGAT</name>
<dbReference type="SUPFAM" id="SSF56436">
    <property type="entry name" value="C-type lectin-like"/>
    <property type="match status" value="2"/>
</dbReference>
<dbReference type="EMBL" id="JAFDVH010000024">
    <property type="protein sequence ID" value="KAG7455003.1"/>
    <property type="molecule type" value="Genomic_DNA"/>
</dbReference>
<sequence>HFVIAKVTWREAQSYCRENHTDLVSVRNQSENDEIKKVINDRFNERKQDNTRVWIGLFRGSWKWSDQSNSSFRYWNTEEPNNKTGNQNCAVMWKKHAGRWGDQECDERFPFFCYDDELILVRENKSWNEALSYCRQHHVDLVSVSTEQLQHWVERRAQTASTPYVWLGLRYTCVLHFWFWVSGEGVCYRNWAPGNSTGECGHTGAVESGGGRQWVSLPETEELNFICSKCRGN</sequence>
<comment type="caution">
    <text evidence="2">The sequence shown here is derived from an EMBL/GenBank/DDBJ whole genome shotgun (WGS) entry which is preliminary data.</text>
</comment>
<dbReference type="CDD" id="cd00037">
    <property type="entry name" value="CLECT"/>
    <property type="match status" value="1"/>
</dbReference>
<feature type="domain" description="C-type lectin" evidence="1">
    <location>
        <begin position="109"/>
        <end position="228"/>
    </location>
</feature>
<evidence type="ECO:0000313" key="2">
    <source>
        <dbReference type="EMBL" id="KAG7455003.1"/>
    </source>
</evidence>
<dbReference type="SMART" id="SM00034">
    <property type="entry name" value="CLECT"/>
    <property type="match status" value="2"/>
</dbReference>
<evidence type="ECO:0000259" key="1">
    <source>
        <dbReference type="PROSITE" id="PS50041"/>
    </source>
</evidence>
<dbReference type="Gene3D" id="3.10.100.10">
    <property type="entry name" value="Mannose-Binding Protein A, subunit A"/>
    <property type="match status" value="2"/>
</dbReference>
<keyword evidence="3" id="KW-1185">Reference proteome</keyword>
<organism evidence="2 3">
    <name type="scientific">Megalops atlanticus</name>
    <name type="common">Tarpon</name>
    <name type="synonym">Clupea gigantea</name>
    <dbReference type="NCBI Taxonomy" id="7932"/>
    <lineage>
        <taxon>Eukaryota</taxon>
        <taxon>Metazoa</taxon>
        <taxon>Chordata</taxon>
        <taxon>Craniata</taxon>
        <taxon>Vertebrata</taxon>
        <taxon>Euteleostomi</taxon>
        <taxon>Actinopterygii</taxon>
        <taxon>Neopterygii</taxon>
        <taxon>Teleostei</taxon>
        <taxon>Elopiformes</taxon>
        <taxon>Megalopidae</taxon>
        <taxon>Megalops</taxon>
    </lineage>
</organism>
<feature type="domain" description="C-type lectin" evidence="1">
    <location>
        <begin position="1"/>
        <end position="114"/>
    </location>
</feature>
<feature type="non-terminal residue" evidence="2">
    <location>
        <position position="1"/>
    </location>
</feature>
<evidence type="ECO:0000313" key="3">
    <source>
        <dbReference type="Proteomes" id="UP001046870"/>
    </source>
</evidence>
<dbReference type="Proteomes" id="UP001046870">
    <property type="component" value="Chromosome 24"/>
</dbReference>
<dbReference type="InterPro" id="IPR016187">
    <property type="entry name" value="CTDL_fold"/>
</dbReference>
<proteinExistence type="predicted"/>
<accession>A0A9D3P9A1</accession>
<dbReference type="InterPro" id="IPR016186">
    <property type="entry name" value="C-type_lectin-like/link_sf"/>
</dbReference>
<protein>
    <recommendedName>
        <fullName evidence="1">C-type lectin domain-containing protein</fullName>
    </recommendedName>
</protein>
<dbReference type="OrthoDB" id="441660at2759"/>
<gene>
    <name evidence="2" type="ORF">MATL_G00252050</name>
</gene>
<reference evidence="2" key="1">
    <citation type="submission" date="2021-01" db="EMBL/GenBank/DDBJ databases">
        <authorList>
            <person name="Zahm M."/>
            <person name="Roques C."/>
            <person name="Cabau C."/>
            <person name="Klopp C."/>
            <person name="Donnadieu C."/>
            <person name="Jouanno E."/>
            <person name="Lampietro C."/>
            <person name="Louis A."/>
            <person name="Herpin A."/>
            <person name="Echchiki A."/>
            <person name="Berthelot C."/>
            <person name="Parey E."/>
            <person name="Roest-Crollius H."/>
            <person name="Braasch I."/>
            <person name="Postlethwait J."/>
            <person name="Bobe J."/>
            <person name="Montfort J."/>
            <person name="Bouchez O."/>
            <person name="Begum T."/>
            <person name="Mejri S."/>
            <person name="Adams A."/>
            <person name="Chen W.-J."/>
            <person name="Guiguen Y."/>
        </authorList>
    </citation>
    <scope>NUCLEOTIDE SEQUENCE</scope>
    <source>
        <strain evidence="2">YG-15Mar2019-1</strain>
        <tissue evidence="2">Brain</tissue>
    </source>
</reference>
<dbReference type="AlphaFoldDB" id="A0A9D3P9A1"/>
<dbReference type="Pfam" id="PF00059">
    <property type="entry name" value="Lectin_C"/>
    <property type="match status" value="2"/>
</dbReference>
<dbReference type="PANTHER" id="PTHR45784">
    <property type="entry name" value="C-TYPE LECTIN DOMAIN FAMILY 20 MEMBER A-RELATED"/>
    <property type="match status" value="1"/>
</dbReference>